<dbReference type="EMBL" id="BNCQ01000021">
    <property type="protein sequence ID" value="GIM06575.1"/>
    <property type="molecule type" value="Genomic_DNA"/>
</dbReference>
<name>A0A8J4LQA9_9CHLO</name>
<evidence type="ECO:0000256" key="1">
    <source>
        <dbReference type="SAM" id="MobiDB-lite"/>
    </source>
</evidence>
<reference evidence="2" key="1">
    <citation type="journal article" date="2021" name="Proc. Natl. Acad. Sci. U.S.A.">
        <title>Three genomes in the algal genus Volvox reveal the fate of a haploid sex-determining region after a transition to homothallism.</title>
        <authorList>
            <person name="Yamamoto K."/>
            <person name="Hamaji T."/>
            <person name="Kawai-Toyooka H."/>
            <person name="Matsuzaki R."/>
            <person name="Takahashi F."/>
            <person name="Nishimura Y."/>
            <person name="Kawachi M."/>
            <person name="Noguchi H."/>
            <person name="Minakuchi Y."/>
            <person name="Umen J.G."/>
            <person name="Toyoda A."/>
            <person name="Nozaki H."/>
        </authorList>
    </citation>
    <scope>NUCLEOTIDE SEQUENCE</scope>
    <source>
        <strain evidence="2">NIES-3785</strain>
    </source>
</reference>
<organism evidence="2 3">
    <name type="scientific">Volvox reticuliferus</name>
    <dbReference type="NCBI Taxonomy" id="1737510"/>
    <lineage>
        <taxon>Eukaryota</taxon>
        <taxon>Viridiplantae</taxon>
        <taxon>Chlorophyta</taxon>
        <taxon>core chlorophytes</taxon>
        <taxon>Chlorophyceae</taxon>
        <taxon>CS clade</taxon>
        <taxon>Chlamydomonadales</taxon>
        <taxon>Volvocaceae</taxon>
        <taxon>Volvox</taxon>
    </lineage>
</organism>
<gene>
    <name evidence="2" type="ORF">Vretimale_10800</name>
</gene>
<feature type="region of interest" description="Disordered" evidence="1">
    <location>
        <begin position="78"/>
        <end position="109"/>
    </location>
</feature>
<dbReference type="AlphaFoldDB" id="A0A8J4LQA9"/>
<protein>
    <submittedName>
        <fullName evidence="2">Uncharacterized protein</fullName>
    </submittedName>
</protein>
<feature type="compositionally biased region" description="Polar residues" evidence="1">
    <location>
        <begin position="88"/>
        <end position="109"/>
    </location>
</feature>
<sequence length="109" mass="13011">MSSEEQNRTWPRFGWLVLQQLHKGWMCFDKWAGWLVGLDNSKYQWAVAEYHLQQQEFEREADRRLFTEDNLRQRMEEGIQADPEVARQQVTAEGQQLELTNPSSNTIIR</sequence>
<dbReference type="Proteomes" id="UP000722791">
    <property type="component" value="Unassembled WGS sequence"/>
</dbReference>
<comment type="caution">
    <text evidence="2">The sequence shown here is derived from an EMBL/GenBank/DDBJ whole genome shotgun (WGS) entry which is preliminary data.</text>
</comment>
<evidence type="ECO:0000313" key="3">
    <source>
        <dbReference type="Proteomes" id="UP000722791"/>
    </source>
</evidence>
<proteinExistence type="predicted"/>
<accession>A0A8J4LQA9</accession>
<evidence type="ECO:0000313" key="2">
    <source>
        <dbReference type="EMBL" id="GIM06575.1"/>
    </source>
</evidence>